<dbReference type="GO" id="GO:0043325">
    <property type="term" value="F:phosphatidylinositol-3,4-bisphosphate binding"/>
    <property type="evidence" value="ECO:0007669"/>
    <property type="project" value="TreeGrafter"/>
</dbReference>
<comment type="caution">
    <text evidence="1">The sequence shown here is derived from an EMBL/GenBank/DDBJ whole genome shotgun (WGS) entry which is preliminary data.</text>
</comment>
<dbReference type="GO" id="GO:0005811">
    <property type="term" value="C:lipid droplet"/>
    <property type="evidence" value="ECO:0007669"/>
    <property type="project" value="TreeGrafter"/>
</dbReference>
<protein>
    <submittedName>
        <fullName evidence="1">Uncharacterized protein</fullName>
    </submittedName>
</protein>
<dbReference type="EMBL" id="CAKOFQ010006700">
    <property type="protein sequence ID" value="CAH1962262.1"/>
    <property type="molecule type" value="Genomic_DNA"/>
</dbReference>
<accession>A0A9P0JX44</accession>
<dbReference type="Proteomes" id="UP001152888">
    <property type="component" value="Unassembled WGS sequence"/>
</dbReference>
<dbReference type="OrthoDB" id="68108at2759"/>
<organism evidence="1 2">
    <name type="scientific">Acanthoscelides obtectus</name>
    <name type="common">Bean weevil</name>
    <name type="synonym">Bruchus obtectus</name>
    <dbReference type="NCBI Taxonomy" id="200917"/>
    <lineage>
        <taxon>Eukaryota</taxon>
        <taxon>Metazoa</taxon>
        <taxon>Ecdysozoa</taxon>
        <taxon>Arthropoda</taxon>
        <taxon>Hexapoda</taxon>
        <taxon>Insecta</taxon>
        <taxon>Pterygota</taxon>
        <taxon>Neoptera</taxon>
        <taxon>Endopterygota</taxon>
        <taxon>Coleoptera</taxon>
        <taxon>Polyphaga</taxon>
        <taxon>Cucujiformia</taxon>
        <taxon>Chrysomeloidea</taxon>
        <taxon>Chrysomelidae</taxon>
        <taxon>Bruchinae</taxon>
        <taxon>Bruchini</taxon>
        <taxon>Acanthoscelides</taxon>
    </lineage>
</organism>
<dbReference type="InterPro" id="IPR042427">
    <property type="entry name" value="ZFYV1"/>
</dbReference>
<dbReference type="PANTHER" id="PTHR46624:SF4">
    <property type="entry name" value="FYVE-TYPE DOMAIN-CONTAINING PROTEIN"/>
    <property type="match status" value="1"/>
</dbReference>
<dbReference type="GO" id="GO:0140042">
    <property type="term" value="P:lipid droplet formation"/>
    <property type="evidence" value="ECO:0007669"/>
    <property type="project" value="TreeGrafter"/>
</dbReference>
<dbReference type="GO" id="GO:0032266">
    <property type="term" value="F:phosphatidylinositol-3-phosphate binding"/>
    <property type="evidence" value="ECO:0007669"/>
    <property type="project" value="TreeGrafter"/>
</dbReference>
<proteinExistence type="predicted"/>
<name>A0A9P0JX44_ACAOB</name>
<reference evidence="1" key="1">
    <citation type="submission" date="2022-03" db="EMBL/GenBank/DDBJ databases">
        <authorList>
            <person name="Sayadi A."/>
        </authorList>
    </citation>
    <scope>NUCLEOTIDE SEQUENCE</scope>
</reference>
<dbReference type="GO" id="GO:0005545">
    <property type="term" value="F:1-phosphatidylinositol binding"/>
    <property type="evidence" value="ECO:0007669"/>
    <property type="project" value="TreeGrafter"/>
</dbReference>
<keyword evidence="2" id="KW-1185">Reference proteome</keyword>
<dbReference type="GO" id="GO:0005547">
    <property type="term" value="F:phosphatidylinositol-3,4,5-trisphosphate binding"/>
    <property type="evidence" value="ECO:0007669"/>
    <property type="project" value="TreeGrafter"/>
</dbReference>
<sequence>MLLKVLAVSDVIIFRTRAERLQRDMYSFLGGASKAYKDHFAASLQKAMGENASGGGAGFGPGVVVFHETRHTQTLHESAGVTQSAEDILQVYFYFQLHLHNSTFPTTHLVSSSMLALIAAVDLLPSKNWRLLSWTSLIVQKYDLEEMQSTST</sequence>
<gene>
    <name evidence="1" type="ORF">ACAOBT_LOCUS4595</name>
</gene>
<evidence type="ECO:0000313" key="2">
    <source>
        <dbReference type="Proteomes" id="UP001152888"/>
    </source>
</evidence>
<dbReference type="AlphaFoldDB" id="A0A9P0JX44"/>
<evidence type="ECO:0000313" key="1">
    <source>
        <dbReference type="EMBL" id="CAH1962262.1"/>
    </source>
</evidence>
<dbReference type="PANTHER" id="PTHR46624">
    <property type="entry name" value="AGAP002036-PA"/>
    <property type="match status" value="1"/>
</dbReference>